<evidence type="ECO:0000256" key="6">
    <source>
        <dbReference type="SAM" id="Phobius"/>
    </source>
</evidence>
<proteinExistence type="predicted"/>
<reference evidence="7" key="1">
    <citation type="submission" date="2016-11" db="EMBL/GenBank/DDBJ databases">
        <authorList>
            <person name="Jaros S."/>
            <person name="Januszkiewicz K."/>
            <person name="Wedrychowicz H."/>
        </authorList>
    </citation>
    <scope>NUCLEOTIDE SEQUENCE</scope>
    <source>
        <strain evidence="7">ACA-DC 565</strain>
    </source>
</reference>
<dbReference type="Pfam" id="PF03170">
    <property type="entry name" value="BcsB"/>
    <property type="match status" value="1"/>
</dbReference>
<dbReference type="InterPro" id="IPR018513">
    <property type="entry name" value="Cell_synthase_bac"/>
</dbReference>
<name>A0A1K2I7X5_9LACO</name>
<dbReference type="GO" id="GO:0006011">
    <property type="term" value="P:UDP-alpha-D-glucose metabolic process"/>
    <property type="evidence" value="ECO:0007669"/>
    <property type="project" value="InterPro"/>
</dbReference>
<keyword evidence="5 6" id="KW-0472">Membrane</keyword>
<evidence type="ECO:0000256" key="2">
    <source>
        <dbReference type="ARBA" id="ARBA00022475"/>
    </source>
</evidence>
<feature type="transmembrane region" description="Helical" evidence="6">
    <location>
        <begin position="643"/>
        <end position="665"/>
    </location>
</feature>
<organism evidence="7">
    <name type="scientific">Loigolactobacillus rennini</name>
    <dbReference type="NCBI Taxonomy" id="238013"/>
    <lineage>
        <taxon>Bacteria</taxon>
        <taxon>Bacillati</taxon>
        <taxon>Bacillota</taxon>
        <taxon>Bacilli</taxon>
        <taxon>Lactobacillales</taxon>
        <taxon>Lactobacillaceae</taxon>
        <taxon>Loigolactobacillus</taxon>
    </lineage>
</organism>
<evidence type="ECO:0000256" key="1">
    <source>
        <dbReference type="ARBA" id="ARBA00004162"/>
    </source>
</evidence>
<accession>A0A1K2I7X5</accession>
<evidence type="ECO:0000313" key="7">
    <source>
        <dbReference type="EMBL" id="SFZ88498.1"/>
    </source>
</evidence>
<sequence>MLAGLFWWQTTVQAAPLKSYTQPFQNQTTSLTGSAVSANMYFVKVDYWDVKRATLNLNYQVSQLAAQTTSDITLSLNGVKFYSFRPQNKAGLQTETIDIPTDLIKGTNNLRITGQILNQNGDKNYDLAQTPANWLTIYSGANVNFQYELEPPTTAIKSFYNHISGPDTIANAETSISVPHQPSNAELTAAVYSLAGYSRTMTNEDNQIPINSFDTKRAKNSDYQMIMATYDHLPKRYRKLVHPAKLNQRAVIKTAYSGSKHLLLVTAKDDALLKKASRFIANQELMKETSAATKYISAKTSTDTSSLQYDGSYQLTNTGEQITGPQHQEATYFVNLPVDRTNADGSQVRLHYKYAHNLDFNRSLVTVYVNNKPIGSQKLRANKANDDTLTLDLPKGKSLGNSFVVRVAFDLEMKNNQEATNNQTPWAYIARDSKADIKSKPVTTQLFSNYPSLFLKNRSFNQIAVVKPAQLTHHDFKTLTNVFNLLGNYAESNTGQIQFYDHTPNKAVLQNQNVIAFGTPKQNQFLRQLNPQLYFKFNKDFTGFKSNEKLSLERAYGQRLGTAQLLRSPYNKKRVILAVTAGKSQDVQLASTQINFQKNISQYSGDAIVVDHDNNHYGYRFKRRKDVDQKHSITQTVKKNGRLIIYLGLALFALVLIGLMLFLLLRKNGLLKHGGDHHEK</sequence>
<evidence type="ECO:0000256" key="3">
    <source>
        <dbReference type="ARBA" id="ARBA00022692"/>
    </source>
</evidence>
<dbReference type="GO" id="GO:0005886">
    <property type="term" value="C:plasma membrane"/>
    <property type="evidence" value="ECO:0007669"/>
    <property type="project" value="UniProtKB-SubCell"/>
</dbReference>
<comment type="subcellular location">
    <subcellularLocation>
        <location evidence="1">Cell membrane</location>
        <topology evidence="1">Single-pass membrane protein</topology>
    </subcellularLocation>
</comment>
<dbReference type="PANTHER" id="PTHR39083">
    <property type="entry name" value="CYCLIC DI-GMP-BINDING PROTEIN"/>
    <property type="match status" value="1"/>
</dbReference>
<keyword evidence="4 6" id="KW-1133">Transmembrane helix</keyword>
<keyword evidence="2" id="KW-1003">Cell membrane</keyword>
<protein>
    <recommendedName>
        <fullName evidence="8">Cellulose synthase</fullName>
    </recommendedName>
</protein>
<keyword evidence="3 6" id="KW-0812">Transmembrane</keyword>
<evidence type="ECO:0000256" key="5">
    <source>
        <dbReference type="ARBA" id="ARBA00023136"/>
    </source>
</evidence>
<dbReference type="PANTHER" id="PTHR39083:SF1">
    <property type="entry name" value="CYCLIC DI-GMP-BINDING PROTEIN"/>
    <property type="match status" value="1"/>
</dbReference>
<dbReference type="EMBL" id="LT634362">
    <property type="protein sequence ID" value="SFZ88498.1"/>
    <property type="molecule type" value="Genomic_DNA"/>
</dbReference>
<evidence type="ECO:0000256" key="4">
    <source>
        <dbReference type="ARBA" id="ARBA00022989"/>
    </source>
</evidence>
<evidence type="ECO:0008006" key="8">
    <source>
        <dbReference type="Google" id="ProtNLM"/>
    </source>
</evidence>
<gene>
    <name evidence="7" type="ORF">LREN565_1611</name>
</gene>
<dbReference type="AlphaFoldDB" id="A0A1K2I7X5"/>
<dbReference type="Gene3D" id="2.60.120.260">
    <property type="entry name" value="Galactose-binding domain-like"/>
    <property type="match status" value="2"/>
</dbReference>